<keyword evidence="3" id="KW-1185">Reference proteome</keyword>
<sequence>MVSVVVPVYNTEKYLKRCLDALVGQTIPHSELEIVVVDDGSTDSSPDILQEYEEKYPELIRVFHKTNGGQATARNMGIQKARGEYIGFADSDDYVDVTMYEKLLNLARSDGADLVECHYHSMFEIASEDGSFPTYKEIGTRGTISAHEDVRELFLNPQVSPWNKLYKKSILIDNDVFFPEGMIYEDTSFYLKALPFIKKHAYLDEKLVYYSVRQSSTMTRNLGAKVGDIFKVLYDITDFYHRKGIYSKYKDELEYFCVKIAFCSNFSRIGRVPNRYLRKELFNKTFDYVNKFFPDYHKNKYFRGKIGLYIKSVARWNCAPYAYVLSKVMIG</sequence>
<organism evidence="2 3">
    <name type="scientific">Butyrivibrio proteoclasticus (strain ATCC 51982 / DSM 14932 / B316)</name>
    <name type="common">Clostridium proteoclasticum</name>
    <dbReference type="NCBI Taxonomy" id="515622"/>
    <lineage>
        <taxon>Bacteria</taxon>
        <taxon>Bacillati</taxon>
        <taxon>Bacillota</taxon>
        <taxon>Clostridia</taxon>
        <taxon>Lachnospirales</taxon>
        <taxon>Lachnospiraceae</taxon>
        <taxon>Butyrivibrio</taxon>
    </lineage>
</organism>
<feature type="domain" description="Glycosyltransferase 2-like" evidence="1">
    <location>
        <begin position="3"/>
        <end position="118"/>
    </location>
</feature>
<dbReference type="PANTHER" id="PTHR22916">
    <property type="entry name" value="GLYCOSYLTRANSFERASE"/>
    <property type="match status" value="1"/>
</dbReference>
<dbReference type="Pfam" id="PF00535">
    <property type="entry name" value="Glycos_transf_2"/>
    <property type="match status" value="1"/>
</dbReference>
<dbReference type="GO" id="GO:0016758">
    <property type="term" value="F:hexosyltransferase activity"/>
    <property type="evidence" value="ECO:0007669"/>
    <property type="project" value="UniProtKB-ARBA"/>
</dbReference>
<dbReference type="InterPro" id="IPR029044">
    <property type="entry name" value="Nucleotide-diphossugar_trans"/>
</dbReference>
<evidence type="ECO:0000259" key="1">
    <source>
        <dbReference type="Pfam" id="PF00535"/>
    </source>
</evidence>
<dbReference type="STRING" id="515622.bpr_I2383"/>
<keyword evidence="2" id="KW-0808">Transferase</keyword>
<protein>
    <submittedName>
        <fullName evidence="2">Glycosyl transferase GT2 family</fullName>
    </submittedName>
</protein>
<dbReference type="Proteomes" id="UP000001299">
    <property type="component" value="Chromosome 1"/>
</dbReference>
<gene>
    <name evidence="2" type="ordered locus">bpr_I2383</name>
</gene>
<dbReference type="CDD" id="cd00761">
    <property type="entry name" value="Glyco_tranf_GTA_type"/>
    <property type="match status" value="1"/>
</dbReference>
<dbReference type="InterPro" id="IPR001173">
    <property type="entry name" value="Glyco_trans_2-like"/>
</dbReference>
<dbReference type="SUPFAM" id="SSF53448">
    <property type="entry name" value="Nucleotide-diphospho-sugar transferases"/>
    <property type="match status" value="1"/>
</dbReference>
<dbReference type="AlphaFoldDB" id="E0RZK0"/>
<dbReference type="eggNOG" id="COG1215">
    <property type="taxonomic scope" value="Bacteria"/>
</dbReference>
<dbReference type="KEGG" id="bpb:bpr_I2383"/>
<name>E0RZK0_BUTPB</name>
<dbReference type="Gene3D" id="3.90.550.10">
    <property type="entry name" value="Spore Coat Polysaccharide Biosynthesis Protein SpsA, Chain A"/>
    <property type="match status" value="1"/>
</dbReference>
<dbReference type="HOGENOM" id="CLU_025996_25_3_9"/>
<dbReference type="PANTHER" id="PTHR22916:SF3">
    <property type="entry name" value="UDP-GLCNAC:BETAGAL BETA-1,3-N-ACETYLGLUCOSAMINYLTRANSFERASE-LIKE PROTEIN 1"/>
    <property type="match status" value="1"/>
</dbReference>
<evidence type="ECO:0000313" key="3">
    <source>
        <dbReference type="Proteomes" id="UP000001299"/>
    </source>
</evidence>
<dbReference type="EMBL" id="CP001810">
    <property type="protein sequence ID" value="ADL35116.1"/>
    <property type="molecule type" value="Genomic_DNA"/>
</dbReference>
<proteinExistence type="predicted"/>
<accession>E0RZK0</accession>
<dbReference type="CAZy" id="GT2">
    <property type="family name" value="Glycosyltransferase Family 2"/>
</dbReference>
<evidence type="ECO:0000313" key="2">
    <source>
        <dbReference type="EMBL" id="ADL35116.1"/>
    </source>
</evidence>
<reference evidence="2 3" key="1">
    <citation type="journal article" date="2010" name="PLoS ONE">
        <title>The glycobiome of the rumen bacterium Butyrivibrio proteoclasticus B316(T) highlights adaptation to a polysaccharide-rich environment.</title>
        <authorList>
            <person name="Kelly W.J."/>
            <person name="Leahy S.C."/>
            <person name="Altermann E."/>
            <person name="Yeoman C.J."/>
            <person name="Dunne J.C."/>
            <person name="Kong Z."/>
            <person name="Pacheco D.M."/>
            <person name="Li D."/>
            <person name="Noel S.J."/>
            <person name="Moon C.D."/>
            <person name="Cookson A.L."/>
            <person name="Attwood G.T."/>
        </authorList>
    </citation>
    <scope>NUCLEOTIDE SEQUENCE [LARGE SCALE GENOMIC DNA]</scope>
    <source>
        <strain evidence="3">ATCC 51982 / DSM 14932 / B316</strain>
    </source>
</reference>